<evidence type="ECO:0000313" key="4">
    <source>
        <dbReference type="EMBL" id="MDQ0232719.1"/>
    </source>
</evidence>
<evidence type="ECO:0000259" key="3">
    <source>
        <dbReference type="PROSITE" id="PS51194"/>
    </source>
</evidence>
<dbReference type="SUPFAM" id="SSF52540">
    <property type="entry name" value="P-loop containing nucleoside triphosphate hydrolases"/>
    <property type="match status" value="2"/>
</dbReference>
<dbReference type="InterPro" id="IPR038718">
    <property type="entry name" value="SNF2-like_sf"/>
</dbReference>
<accession>A0ABT9ZK93</accession>
<dbReference type="Pfam" id="PF12419">
    <property type="entry name" value="DUF3670"/>
    <property type="match status" value="1"/>
</dbReference>
<dbReference type="Gene3D" id="3.40.50.300">
    <property type="entry name" value="P-loop containing nucleotide triphosphate hydrolases"/>
    <property type="match status" value="1"/>
</dbReference>
<comment type="caution">
    <text evidence="4">The sequence shown here is derived from an EMBL/GenBank/DDBJ whole genome shotgun (WGS) entry which is preliminary data.</text>
</comment>
<dbReference type="SMART" id="SM00490">
    <property type="entry name" value="HELICc"/>
    <property type="match status" value="1"/>
</dbReference>
<dbReference type="Pfam" id="PF00176">
    <property type="entry name" value="SNF2-rel_dom"/>
    <property type="match status" value="1"/>
</dbReference>
<dbReference type="CDD" id="cd18793">
    <property type="entry name" value="SF2_C_SNF"/>
    <property type="match status" value="1"/>
</dbReference>
<feature type="domain" description="Helicase C-terminal" evidence="3">
    <location>
        <begin position="755"/>
        <end position="909"/>
    </location>
</feature>
<dbReference type="InterPro" id="IPR014001">
    <property type="entry name" value="Helicase_ATP-bd"/>
</dbReference>
<evidence type="ECO:0000259" key="2">
    <source>
        <dbReference type="PROSITE" id="PS51192"/>
    </source>
</evidence>
<dbReference type="CDD" id="cd18012">
    <property type="entry name" value="DEXQc_arch_SWI2_SNF2"/>
    <property type="match status" value="1"/>
</dbReference>
<dbReference type="Gene3D" id="3.40.50.10810">
    <property type="entry name" value="Tandem AAA-ATPase domain"/>
    <property type="match status" value="1"/>
</dbReference>
<dbReference type="Proteomes" id="UP001234495">
    <property type="component" value="Unassembled WGS sequence"/>
</dbReference>
<keyword evidence="4" id="KW-0067">ATP-binding</keyword>
<sequence length="922" mass="106630">MINTVHIVVHAEQIEDYQFYVYCTAAVDDVPLEVEEFSRYLFTWHESSFFGTKLDDISYIGMPSVLLSPWMMVELLGKETYNSLATITLSDDAQRLANDAHLIYELISDKQYVPDFAAWKQGAFRFKDATNQLEGFALEWFSAALEDLIVNDVNLKAVWDELLTDFPVLQTFDGHFIDESDFLEKIGWHIDDTPFTVGLRLNEPEIDGEDWQLEILLRNKKNEEDIHHYQGPDRLQKKWQPYLDKIEREQDRFSEIVPWLSFQTGTTYITEDEAWLFLTSASETLINMGIEILLPSWWQVVKDSQLMLKAKVSSTPRGQSFVGMNSLIDFNWRFATNGVEMSEEEFLALVSQKRRLVNFRGQWIKLDPAFIKQVQAILKKADKEGLHLSDILHQELHAKELDEEDDDDVLDSRAFASIQIELSQQMRKMLKKLTDTSELPTHEVPAAFTGELRPYQQNGVDWLLFLRSVSFGACLADDMGLGKTIQMIAYFSYVKEHENPEQPALIIAPTSVLGNWQKEFEKFAPHLRVKLHYGPNRPKADKFPPSLEGADVILTSYGLSHADYEELSAVTWSTICLDEAQNIKNAHTKQSRAIRKLHGQHHIALTGTPMENRLTELWSIYDFLNRGYLGSLHSFHKRYVLPIEKDRDVKQIEQLQRYIKPFLLRRTKRDEQVALNLPEKQEQKEYIPLSVEQASLYEQLVKDTFAQVNSLAGMQRKALILKMLGKLKQICNHPALYLKEEHPNQLVSRSHKIEKLLELTRVIREQDESCLIFTQYIGMGNMIKKLLEKEFAEKVLFLNGSLAKADRDRMVEAFQNKEFPFLILSLKAGGTGLNLTAANHVIHYDRWWNPAVENQATDRAYRIGQERFVHVHKLITTGTIEEKIDVMLDKKQSLNDEIIQSESWITELSGEELEELFTLSMS</sequence>
<proteinExistence type="predicted"/>
<dbReference type="InterPro" id="IPR000330">
    <property type="entry name" value="SNF2_N"/>
</dbReference>
<dbReference type="SMART" id="SM00487">
    <property type="entry name" value="DEXDc"/>
    <property type="match status" value="1"/>
</dbReference>
<keyword evidence="1" id="KW-0378">Hydrolase</keyword>
<dbReference type="PROSITE" id="PS51192">
    <property type="entry name" value="HELICASE_ATP_BIND_1"/>
    <property type="match status" value="1"/>
</dbReference>
<dbReference type="RefSeq" id="WP_307345007.1">
    <property type="nucleotide sequence ID" value="NZ_JAUSUD010000024.1"/>
</dbReference>
<evidence type="ECO:0000313" key="5">
    <source>
        <dbReference type="Proteomes" id="UP001234495"/>
    </source>
</evidence>
<keyword evidence="4" id="KW-0547">Nucleotide-binding</keyword>
<dbReference type="InterPro" id="IPR022138">
    <property type="entry name" value="DUF3670"/>
</dbReference>
<dbReference type="InterPro" id="IPR001650">
    <property type="entry name" value="Helicase_C-like"/>
</dbReference>
<dbReference type="InterPro" id="IPR049730">
    <property type="entry name" value="SNF2/RAD54-like_C"/>
</dbReference>
<protein>
    <submittedName>
        <fullName evidence="4">SNF2 family DNA or RNA helicase</fullName>
    </submittedName>
</protein>
<keyword evidence="5" id="KW-1185">Reference proteome</keyword>
<feature type="domain" description="Helicase ATP-binding" evidence="2">
    <location>
        <begin position="464"/>
        <end position="627"/>
    </location>
</feature>
<name>A0ABT9ZK93_9BACI</name>
<dbReference type="InterPro" id="IPR027417">
    <property type="entry name" value="P-loop_NTPase"/>
</dbReference>
<dbReference type="Pfam" id="PF00271">
    <property type="entry name" value="Helicase_C"/>
    <property type="match status" value="1"/>
</dbReference>
<keyword evidence="4" id="KW-0347">Helicase</keyword>
<dbReference type="PROSITE" id="PS51194">
    <property type="entry name" value="HELICASE_CTER"/>
    <property type="match status" value="1"/>
</dbReference>
<dbReference type="GO" id="GO:0004386">
    <property type="term" value="F:helicase activity"/>
    <property type="evidence" value="ECO:0007669"/>
    <property type="project" value="UniProtKB-KW"/>
</dbReference>
<dbReference type="PANTHER" id="PTHR10799">
    <property type="entry name" value="SNF2/RAD54 HELICASE FAMILY"/>
    <property type="match status" value="1"/>
</dbReference>
<gene>
    <name evidence="4" type="ORF">J2S19_004041</name>
</gene>
<organism evidence="4 5">
    <name type="scientific">Metabacillus malikii</name>
    <dbReference type="NCBI Taxonomy" id="1504265"/>
    <lineage>
        <taxon>Bacteria</taxon>
        <taxon>Bacillati</taxon>
        <taxon>Bacillota</taxon>
        <taxon>Bacilli</taxon>
        <taxon>Bacillales</taxon>
        <taxon>Bacillaceae</taxon>
        <taxon>Metabacillus</taxon>
    </lineage>
</organism>
<dbReference type="EMBL" id="JAUSUD010000024">
    <property type="protein sequence ID" value="MDQ0232719.1"/>
    <property type="molecule type" value="Genomic_DNA"/>
</dbReference>
<reference evidence="4 5" key="1">
    <citation type="submission" date="2023-07" db="EMBL/GenBank/DDBJ databases">
        <title>Genomic Encyclopedia of Type Strains, Phase IV (KMG-IV): sequencing the most valuable type-strain genomes for metagenomic binning, comparative biology and taxonomic classification.</title>
        <authorList>
            <person name="Goeker M."/>
        </authorList>
    </citation>
    <scope>NUCLEOTIDE SEQUENCE [LARGE SCALE GENOMIC DNA]</scope>
    <source>
        <strain evidence="4 5">DSM 29005</strain>
    </source>
</reference>
<evidence type="ECO:0000256" key="1">
    <source>
        <dbReference type="ARBA" id="ARBA00022801"/>
    </source>
</evidence>